<dbReference type="Proteomes" id="UP000038010">
    <property type="component" value="Unassembled WGS sequence"/>
</dbReference>
<sequence>MSPPPRQNISSAAMSPRTSCEVVHQPQPPTVLQGIPAVSYETIPPLQTPMSSAKGVLDNVSEFNLKDEEKAVTSDEALKGKTARDTRQKRRWHWIFGPIMQALYSLAAGLVLDYVLDRAIPDRKIWAPIVFSIGTFCVCFAFGFIVKIAMEHCPNACNQCQTGNATASAISNATSSAMSHATSTALSNATSNALSNATSTALSNATSFDMSNVTSSAP</sequence>
<evidence type="ECO:0000313" key="4">
    <source>
        <dbReference type="Proteomes" id="UP000038010"/>
    </source>
</evidence>
<feature type="compositionally biased region" description="Polar residues" evidence="1">
    <location>
        <begin position="7"/>
        <end position="18"/>
    </location>
</feature>
<dbReference type="AlphaFoldDB" id="A0A0N1NZS7"/>
<name>A0A0N1NZS7_9EURO</name>
<evidence type="ECO:0000313" key="3">
    <source>
        <dbReference type="EMBL" id="KPI41483.1"/>
    </source>
</evidence>
<feature type="region of interest" description="Disordered" evidence="1">
    <location>
        <begin position="1"/>
        <end position="28"/>
    </location>
</feature>
<reference evidence="3 4" key="1">
    <citation type="submission" date="2015-06" db="EMBL/GenBank/DDBJ databases">
        <title>Draft genome of the ant-associated black yeast Phialophora attae CBS 131958.</title>
        <authorList>
            <person name="Moreno L.F."/>
            <person name="Stielow B.J."/>
            <person name="de Hoog S."/>
            <person name="Vicente V.A."/>
            <person name="Weiss V.A."/>
            <person name="de Vries M."/>
            <person name="Cruz L.M."/>
            <person name="Souza E.M."/>
        </authorList>
    </citation>
    <scope>NUCLEOTIDE SEQUENCE [LARGE SCALE GENOMIC DNA]</scope>
    <source>
        <strain evidence="3 4">CBS 131958</strain>
    </source>
</reference>
<accession>A0A0N1NZS7</accession>
<keyword evidence="4" id="KW-1185">Reference proteome</keyword>
<evidence type="ECO:0000256" key="1">
    <source>
        <dbReference type="SAM" id="MobiDB-lite"/>
    </source>
</evidence>
<keyword evidence="2" id="KW-0472">Membrane</keyword>
<comment type="caution">
    <text evidence="3">The sequence shown here is derived from an EMBL/GenBank/DDBJ whole genome shotgun (WGS) entry which is preliminary data.</text>
</comment>
<dbReference type="VEuPathDB" id="FungiDB:AB675_9000"/>
<keyword evidence="2" id="KW-1133">Transmembrane helix</keyword>
<protein>
    <submittedName>
        <fullName evidence="3">Uncharacterized protein</fullName>
    </submittedName>
</protein>
<dbReference type="RefSeq" id="XP_018001446.1">
    <property type="nucleotide sequence ID" value="XM_018149499.1"/>
</dbReference>
<feature type="transmembrane region" description="Helical" evidence="2">
    <location>
        <begin position="125"/>
        <end position="146"/>
    </location>
</feature>
<dbReference type="GeneID" id="28741379"/>
<gene>
    <name evidence="3" type="ORF">AB675_9000</name>
</gene>
<evidence type="ECO:0000256" key="2">
    <source>
        <dbReference type="SAM" id="Phobius"/>
    </source>
</evidence>
<proteinExistence type="predicted"/>
<dbReference type="EMBL" id="LFJN01000009">
    <property type="protein sequence ID" value="KPI41483.1"/>
    <property type="molecule type" value="Genomic_DNA"/>
</dbReference>
<feature type="transmembrane region" description="Helical" evidence="2">
    <location>
        <begin position="94"/>
        <end position="113"/>
    </location>
</feature>
<organism evidence="3 4">
    <name type="scientific">Cyphellophora attinorum</name>
    <dbReference type="NCBI Taxonomy" id="1664694"/>
    <lineage>
        <taxon>Eukaryota</taxon>
        <taxon>Fungi</taxon>
        <taxon>Dikarya</taxon>
        <taxon>Ascomycota</taxon>
        <taxon>Pezizomycotina</taxon>
        <taxon>Eurotiomycetes</taxon>
        <taxon>Chaetothyriomycetidae</taxon>
        <taxon>Chaetothyriales</taxon>
        <taxon>Cyphellophoraceae</taxon>
        <taxon>Cyphellophora</taxon>
    </lineage>
</organism>
<keyword evidence="2" id="KW-0812">Transmembrane</keyword>